<keyword evidence="4" id="KW-0238">DNA-binding</keyword>
<dbReference type="FunFam" id="1.10.10.60:FF:000001">
    <property type="entry name" value="MYB-related transcription factor"/>
    <property type="match status" value="1"/>
</dbReference>
<name>A0A0K9PYH1_ZOSMR</name>
<protein>
    <recommendedName>
        <fullName evidence="11">Myb domain protein 94</fullName>
    </recommendedName>
</protein>
<dbReference type="Proteomes" id="UP000036987">
    <property type="component" value="Unassembled WGS sequence"/>
</dbReference>
<comment type="caution">
    <text evidence="9">The sequence shown here is derived from an EMBL/GenBank/DDBJ whole genome shotgun (WGS) entry which is preliminary data.</text>
</comment>
<evidence type="ECO:0000313" key="9">
    <source>
        <dbReference type="EMBL" id="KMZ73272.1"/>
    </source>
</evidence>
<evidence type="ECO:0008006" key="11">
    <source>
        <dbReference type="Google" id="ProtNLM"/>
    </source>
</evidence>
<dbReference type="STRING" id="29655.A0A0K9PYH1"/>
<evidence type="ECO:0000259" key="8">
    <source>
        <dbReference type="PROSITE" id="PS51294"/>
    </source>
</evidence>
<evidence type="ECO:0000256" key="5">
    <source>
        <dbReference type="ARBA" id="ARBA00023163"/>
    </source>
</evidence>
<evidence type="ECO:0000256" key="3">
    <source>
        <dbReference type="ARBA" id="ARBA00023015"/>
    </source>
</evidence>
<dbReference type="PANTHER" id="PTHR10641">
    <property type="entry name" value="MYB FAMILY TRANSCRIPTION FACTOR"/>
    <property type="match status" value="1"/>
</dbReference>
<reference evidence="10" key="1">
    <citation type="journal article" date="2016" name="Nature">
        <title>The genome of the seagrass Zostera marina reveals angiosperm adaptation to the sea.</title>
        <authorList>
            <person name="Olsen J.L."/>
            <person name="Rouze P."/>
            <person name="Verhelst B."/>
            <person name="Lin Y.-C."/>
            <person name="Bayer T."/>
            <person name="Collen J."/>
            <person name="Dattolo E."/>
            <person name="De Paoli E."/>
            <person name="Dittami S."/>
            <person name="Maumus F."/>
            <person name="Michel G."/>
            <person name="Kersting A."/>
            <person name="Lauritano C."/>
            <person name="Lohaus R."/>
            <person name="Toepel M."/>
            <person name="Tonon T."/>
            <person name="Vanneste K."/>
            <person name="Amirebrahimi M."/>
            <person name="Brakel J."/>
            <person name="Bostroem C."/>
            <person name="Chovatia M."/>
            <person name="Grimwood J."/>
            <person name="Jenkins J.W."/>
            <person name="Jueterbock A."/>
            <person name="Mraz A."/>
            <person name="Stam W.T."/>
            <person name="Tice H."/>
            <person name="Bornberg-Bauer E."/>
            <person name="Green P.J."/>
            <person name="Pearson G.A."/>
            <person name="Procaccini G."/>
            <person name="Duarte C.M."/>
            <person name="Schmutz J."/>
            <person name="Reusch T.B.H."/>
            <person name="Van de Peer Y."/>
        </authorList>
    </citation>
    <scope>NUCLEOTIDE SEQUENCE [LARGE SCALE GENOMIC DNA]</scope>
    <source>
        <strain evidence="10">cv. Finnish</strain>
    </source>
</reference>
<evidence type="ECO:0000259" key="7">
    <source>
        <dbReference type="PROSITE" id="PS50090"/>
    </source>
</evidence>
<keyword evidence="5" id="KW-0804">Transcription</keyword>
<evidence type="ECO:0000256" key="2">
    <source>
        <dbReference type="ARBA" id="ARBA00022737"/>
    </source>
</evidence>
<dbReference type="GO" id="GO:0003677">
    <property type="term" value="F:DNA binding"/>
    <property type="evidence" value="ECO:0007669"/>
    <property type="project" value="UniProtKB-KW"/>
</dbReference>
<dbReference type="SUPFAM" id="SSF46689">
    <property type="entry name" value="Homeodomain-like"/>
    <property type="match status" value="1"/>
</dbReference>
<dbReference type="GO" id="GO:0009733">
    <property type="term" value="P:response to auxin"/>
    <property type="evidence" value="ECO:0000318"/>
    <property type="project" value="GO_Central"/>
</dbReference>
<gene>
    <name evidence="9" type="ORF">ZOSMA_14G00330</name>
</gene>
<feature type="domain" description="HTH myb-type" evidence="8">
    <location>
        <begin position="62"/>
        <end position="116"/>
    </location>
</feature>
<proteinExistence type="predicted"/>
<dbReference type="InterPro" id="IPR009057">
    <property type="entry name" value="Homeodomain-like_sf"/>
</dbReference>
<dbReference type="SMART" id="SM00717">
    <property type="entry name" value="SANT"/>
    <property type="match status" value="2"/>
</dbReference>
<keyword evidence="2" id="KW-0677">Repeat</keyword>
<dbReference type="PROSITE" id="PS51294">
    <property type="entry name" value="HTH_MYB"/>
    <property type="match status" value="2"/>
</dbReference>
<dbReference type="PROSITE" id="PS50090">
    <property type="entry name" value="MYB_LIKE"/>
    <property type="match status" value="2"/>
</dbReference>
<evidence type="ECO:0000256" key="1">
    <source>
        <dbReference type="ARBA" id="ARBA00004123"/>
    </source>
</evidence>
<keyword evidence="6" id="KW-0539">Nucleus</keyword>
<dbReference type="GO" id="GO:0005634">
    <property type="term" value="C:nucleus"/>
    <property type="evidence" value="ECO:0007669"/>
    <property type="project" value="UniProtKB-SubCell"/>
</dbReference>
<feature type="domain" description="Myb-like" evidence="7">
    <location>
        <begin position="62"/>
        <end position="112"/>
    </location>
</feature>
<dbReference type="InterPro" id="IPR017930">
    <property type="entry name" value="Myb_dom"/>
</dbReference>
<evidence type="ECO:0000313" key="10">
    <source>
        <dbReference type="Proteomes" id="UP000036987"/>
    </source>
</evidence>
<dbReference type="AlphaFoldDB" id="A0A0K9PYH1"/>
<organism evidence="9 10">
    <name type="scientific">Zostera marina</name>
    <name type="common">Eelgrass</name>
    <dbReference type="NCBI Taxonomy" id="29655"/>
    <lineage>
        <taxon>Eukaryota</taxon>
        <taxon>Viridiplantae</taxon>
        <taxon>Streptophyta</taxon>
        <taxon>Embryophyta</taxon>
        <taxon>Tracheophyta</taxon>
        <taxon>Spermatophyta</taxon>
        <taxon>Magnoliopsida</taxon>
        <taxon>Liliopsida</taxon>
        <taxon>Zosteraceae</taxon>
        <taxon>Zostera</taxon>
    </lineage>
</organism>
<evidence type="ECO:0000256" key="6">
    <source>
        <dbReference type="ARBA" id="ARBA00023242"/>
    </source>
</evidence>
<dbReference type="EMBL" id="LFYR01000585">
    <property type="protein sequence ID" value="KMZ73272.1"/>
    <property type="molecule type" value="Genomic_DNA"/>
</dbReference>
<dbReference type="InterPro" id="IPR015495">
    <property type="entry name" value="Myb_TF_plants"/>
</dbReference>
<dbReference type="Gene3D" id="1.10.10.60">
    <property type="entry name" value="Homeodomain-like"/>
    <property type="match status" value="2"/>
</dbReference>
<dbReference type="PANTHER" id="PTHR10641:SF1290">
    <property type="entry name" value="MYB-RELATED PROTEIN 306-LIKE"/>
    <property type="match status" value="1"/>
</dbReference>
<feature type="domain" description="HTH myb-type" evidence="8">
    <location>
        <begin position="9"/>
        <end position="61"/>
    </location>
</feature>
<dbReference type="OrthoDB" id="2143914at2759"/>
<accession>A0A0K9PYH1</accession>
<keyword evidence="3" id="KW-0805">Transcription regulation</keyword>
<comment type="subcellular location">
    <subcellularLocation>
        <location evidence="1">Nucleus</location>
    </subcellularLocation>
</comment>
<dbReference type="OMA" id="YESKQHV"/>
<dbReference type="CDD" id="cd00167">
    <property type="entry name" value="SANT"/>
    <property type="match status" value="2"/>
</dbReference>
<feature type="domain" description="Myb-like" evidence="7">
    <location>
        <begin position="9"/>
        <end position="61"/>
    </location>
</feature>
<keyword evidence="10" id="KW-1185">Reference proteome</keyword>
<dbReference type="InterPro" id="IPR001005">
    <property type="entry name" value="SANT/Myb"/>
</dbReference>
<evidence type="ECO:0000256" key="4">
    <source>
        <dbReference type="ARBA" id="ARBA00023125"/>
    </source>
</evidence>
<sequence length="271" mass="30648">MGRPPCCGKIGVKKGPWTPEEDIILVSYIHENGPGNWRVVPSNTGLLRCSKSCRLRWTNYLRPGIKRGQFTDHEVKLIIHLQALLGNRWAAIASYLPERTDNDIKNYWNTHLKKKLKKLHSSQGNDGFTKGQWEKKLQTDINMAKKALCDALSIDQPNINALQTYLSPTHQKQKHQIIPTTSSSSVYASSAENISRLLKNWVHKSPNSAPPKPESHDSIFDFESTTTEASESTTLFQEDLKSINFQEQLPLSMLESWLLAESNSDPVDLLN</sequence>
<dbReference type="Pfam" id="PF00249">
    <property type="entry name" value="Myb_DNA-binding"/>
    <property type="match status" value="2"/>
</dbReference>